<feature type="transmembrane region" description="Helical" evidence="1">
    <location>
        <begin position="315"/>
        <end position="333"/>
    </location>
</feature>
<evidence type="ECO:0000313" key="4">
    <source>
        <dbReference type="Proteomes" id="UP000262699"/>
    </source>
</evidence>
<name>A0A3D0W891_9SPHN</name>
<feature type="transmembrane region" description="Helical" evidence="1">
    <location>
        <begin position="272"/>
        <end position="294"/>
    </location>
</feature>
<keyword evidence="1" id="KW-0472">Membrane</keyword>
<dbReference type="Proteomes" id="UP000262699">
    <property type="component" value="Unassembled WGS sequence"/>
</dbReference>
<dbReference type="AlphaFoldDB" id="A0A3D0W891"/>
<dbReference type="InterPro" id="IPR007349">
    <property type="entry name" value="DUF418"/>
</dbReference>
<reference evidence="3 4" key="1">
    <citation type="journal article" date="2018" name="Nat. Biotechnol.">
        <title>A standardized bacterial taxonomy based on genome phylogeny substantially revises the tree of life.</title>
        <authorList>
            <person name="Parks D.H."/>
            <person name="Chuvochina M."/>
            <person name="Waite D.W."/>
            <person name="Rinke C."/>
            <person name="Skarshewski A."/>
            <person name="Chaumeil P.A."/>
            <person name="Hugenholtz P."/>
        </authorList>
    </citation>
    <scope>NUCLEOTIDE SEQUENCE [LARGE SCALE GENOMIC DNA]</scope>
    <source>
        <strain evidence="3">UBA9015</strain>
    </source>
</reference>
<feature type="transmembrane region" description="Helical" evidence="1">
    <location>
        <begin position="241"/>
        <end position="260"/>
    </location>
</feature>
<feature type="transmembrane region" description="Helical" evidence="1">
    <location>
        <begin position="345"/>
        <end position="365"/>
    </location>
</feature>
<dbReference type="PANTHER" id="PTHR30590:SF2">
    <property type="entry name" value="INNER MEMBRANE PROTEIN"/>
    <property type="match status" value="1"/>
</dbReference>
<feature type="transmembrane region" description="Helical" evidence="1">
    <location>
        <begin position="48"/>
        <end position="65"/>
    </location>
</feature>
<dbReference type="InterPro" id="IPR052529">
    <property type="entry name" value="Bact_Transport_Assoc"/>
</dbReference>
<dbReference type="PANTHER" id="PTHR30590">
    <property type="entry name" value="INNER MEMBRANE PROTEIN"/>
    <property type="match status" value="1"/>
</dbReference>
<organism evidence="3 4">
    <name type="scientific">Sphingomonas bacterium</name>
    <dbReference type="NCBI Taxonomy" id="1895847"/>
    <lineage>
        <taxon>Bacteria</taxon>
        <taxon>Pseudomonadati</taxon>
        <taxon>Pseudomonadota</taxon>
        <taxon>Alphaproteobacteria</taxon>
        <taxon>Sphingomonadales</taxon>
        <taxon>Sphingomonadaceae</taxon>
        <taxon>Sphingomonas</taxon>
    </lineage>
</organism>
<dbReference type="EMBL" id="DOYJ01000065">
    <property type="protein sequence ID" value="HCB74951.1"/>
    <property type="molecule type" value="Genomic_DNA"/>
</dbReference>
<protein>
    <submittedName>
        <fullName evidence="3">DUF418 domain-containing protein</fullName>
    </submittedName>
</protein>
<evidence type="ECO:0000313" key="3">
    <source>
        <dbReference type="EMBL" id="HCB74951.1"/>
    </source>
</evidence>
<comment type="caution">
    <text evidence="3">The sequence shown here is derived from an EMBL/GenBank/DDBJ whole genome shotgun (WGS) entry which is preliminary data.</text>
</comment>
<feature type="domain" description="DUF418" evidence="2">
    <location>
        <begin position="221"/>
        <end position="381"/>
    </location>
</feature>
<accession>A0A3D0W891</accession>
<sequence length="388" mass="42247">MGILLLNIVSFAMPGDAYINPLAWGSGQPVDLAVWAINQLLFEGRMRGLLALLFGAGVILGAARAEHRLRRHTARMAVLALFGLAHGYLVWNGDILLHYAVLGCLLPIAWDWSAGRLARAGIVVLLVFSALLSLQFAGLLAYQTAATAPDAPAKLVASYRAMLATFPQPGSAVAAADLAAYRGDWLTITDYRVTVRGSTPLRLLELAGGETLGYMLIGMALARAGMLTGGWSERGLRRMMVWGYGIGLPVIAGLTIWAFASRFDPIVLMGNFLAWSIPFRAATALAHLALILWLARRFADRPIVLRIAAVGRMAFTHYLLTSFVMTTIFYGYGLALFGRVGRAELYLFVAGMWAIMLTVSPWWLARFGIGPLERLWRLLAARIANATQ</sequence>
<proteinExistence type="predicted"/>
<keyword evidence="1" id="KW-0812">Transmembrane</keyword>
<feature type="transmembrane region" description="Helical" evidence="1">
    <location>
        <begin position="72"/>
        <end position="89"/>
    </location>
</feature>
<dbReference type="Pfam" id="PF04235">
    <property type="entry name" value="DUF418"/>
    <property type="match status" value="1"/>
</dbReference>
<gene>
    <name evidence="3" type="ORF">DEP91_02060</name>
</gene>
<feature type="transmembrane region" description="Helical" evidence="1">
    <location>
        <begin position="120"/>
        <end position="142"/>
    </location>
</feature>
<evidence type="ECO:0000256" key="1">
    <source>
        <dbReference type="SAM" id="Phobius"/>
    </source>
</evidence>
<evidence type="ECO:0000259" key="2">
    <source>
        <dbReference type="Pfam" id="PF04235"/>
    </source>
</evidence>
<keyword evidence="1" id="KW-1133">Transmembrane helix</keyword>